<dbReference type="EMBL" id="JMIH01000018">
    <property type="protein sequence ID" value="KEO73769.1"/>
    <property type="molecule type" value="Genomic_DNA"/>
</dbReference>
<dbReference type="InterPro" id="IPR000801">
    <property type="entry name" value="Esterase-like"/>
</dbReference>
<reference evidence="2 3" key="1">
    <citation type="submission" date="2014-04" db="EMBL/GenBank/DDBJ databases">
        <title>Characterization and application of a salt tolerant electro-active bacterium.</title>
        <authorList>
            <person name="Yang L."/>
            <person name="Wei S."/>
            <person name="Tay Q.X.M."/>
        </authorList>
    </citation>
    <scope>NUCLEOTIDE SEQUENCE [LARGE SCALE GENOMIC DNA]</scope>
    <source>
        <strain evidence="2 3">LY1</strain>
    </source>
</reference>
<dbReference type="Gene3D" id="3.40.50.1820">
    <property type="entry name" value="alpha/beta hydrolase"/>
    <property type="match status" value="1"/>
</dbReference>
<dbReference type="eggNOG" id="COG2382">
    <property type="taxonomic scope" value="Bacteria"/>
</dbReference>
<keyword evidence="1" id="KW-0732">Signal</keyword>
<name>A0A074KXU6_9BACT</name>
<dbReference type="Pfam" id="PF00756">
    <property type="entry name" value="Esterase"/>
    <property type="match status" value="1"/>
</dbReference>
<dbReference type="OrthoDB" id="9803578at2"/>
<dbReference type="RefSeq" id="WP_035073695.1">
    <property type="nucleotide sequence ID" value="NZ_JMIH01000018.1"/>
</dbReference>
<feature type="signal peptide" evidence="1">
    <location>
        <begin position="1"/>
        <end position="21"/>
    </location>
</feature>
<keyword evidence="3" id="KW-1185">Reference proteome</keyword>
<sequence length="280" mass="31825">MKSLKITILVLTTLLSNYSYGQESSSIAPEGFDKLSAGQPKGEVKQITYPSITVGKDRVANIYFPPGYSESETYPVLYLLHGIGGDEREWLDQGNPNIIMDNLYASNKAHPMVIVMPNGRAMEDDRAGGNIFEPERVEAFSTFEKDLLEDLIPFIENNYNVYSDREHRAIAGLSMGGGQSLNFGLNNVDTFAWVGAFSPAPNTKEGEDLIPDTEKAREDLHLLFLSCGDQDQLMNFTTRTHDYLNKHNIEHVYRIIPDHHHNFEYWKNELYYFAQLVFED</sequence>
<comment type="caution">
    <text evidence="2">The sequence shown here is derived from an EMBL/GenBank/DDBJ whole genome shotgun (WGS) entry which is preliminary data.</text>
</comment>
<dbReference type="AlphaFoldDB" id="A0A074KXU6"/>
<evidence type="ECO:0000256" key="1">
    <source>
        <dbReference type="SAM" id="SignalP"/>
    </source>
</evidence>
<feature type="chain" id="PRO_5001695625" evidence="1">
    <location>
        <begin position="22"/>
        <end position="280"/>
    </location>
</feature>
<evidence type="ECO:0000313" key="3">
    <source>
        <dbReference type="Proteomes" id="UP000027821"/>
    </source>
</evidence>
<dbReference type="SUPFAM" id="SSF53474">
    <property type="entry name" value="alpha/beta-Hydrolases"/>
    <property type="match status" value="1"/>
</dbReference>
<dbReference type="PANTHER" id="PTHR48098:SF1">
    <property type="entry name" value="DIACYLGLYCEROL ACYLTRANSFERASE_MYCOLYLTRANSFERASE AG85A"/>
    <property type="match status" value="1"/>
</dbReference>
<organism evidence="2 3">
    <name type="scientific">Anditalea andensis</name>
    <dbReference type="NCBI Taxonomy" id="1048983"/>
    <lineage>
        <taxon>Bacteria</taxon>
        <taxon>Pseudomonadati</taxon>
        <taxon>Bacteroidota</taxon>
        <taxon>Cytophagia</taxon>
        <taxon>Cytophagales</taxon>
        <taxon>Cytophagaceae</taxon>
        <taxon>Anditalea</taxon>
    </lineage>
</organism>
<dbReference type="Proteomes" id="UP000027821">
    <property type="component" value="Unassembled WGS sequence"/>
</dbReference>
<dbReference type="STRING" id="1048983.EL17_09660"/>
<dbReference type="PANTHER" id="PTHR48098">
    <property type="entry name" value="ENTEROCHELIN ESTERASE-RELATED"/>
    <property type="match status" value="1"/>
</dbReference>
<gene>
    <name evidence="2" type="ORF">EL17_09660</name>
</gene>
<dbReference type="InterPro" id="IPR050583">
    <property type="entry name" value="Mycobacterial_A85_antigen"/>
</dbReference>
<accession>A0A074KXU6</accession>
<dbReference type="GO" id="GO:0016747">
    <property type="term" value="F:acyltransferase activity, transferring groups other than amino-acyl groups"/>
    <property type="evidence" value="ECO:0007669"/>
    <property type="project" value="TreeGrafter"/>
</dbReference>
<proteinExistence type="predicted"/>
<protein>
    <submittedName>
        <fullName evidence="2">Enterochelin esterase</fullName>
    </submittedName>
</protein>
<dbReference type="InterPro" id="IPR029058">
    <property type="entry name" value="AB_hydrolase_fold"/>
</dbReference>
<evidence type="ECO:0000313" key="2">
    <source>
        <dbReference type="EMBL" id="KEO73769.1"/>
    </source>
</evidence>